<evidence type="ECO:0000313" key="2">
    <source>
        <dbReference type="Proteomes" id="UP000010792"/>
    </source>
</evidence>
<dbReference type="KEGG" id="rht:NT26_1523"/>
<gene>
    <name evidence="1" type="ORF">NT26_1523</name>
</gene>
<dbReference type="AlphaFoldDB" id="L0NG31"/>
<organism evidence="1 2">
    <name type="scientific">Pseudorhizobium banfieldiae</name>
    <dbReference type="NCBI Taxonomy" id="1125847"/>
    <lineage>
        <taxon>Bacteria</taxon>
        <taxon>Pseudomonadati</taxon>
        <taxon>Pseudomonadota</taxon>
        <taxon>Alphaproteobacteria</taxon>
        <taxon>Hyphomicrobiales</taxon>
        <taxon>Rhizobiaceae</taxon>
        <taxon>Rhizobium/Agrobacterium group</taxon>
        <taxon>Pseudorhizobium</taxon>
    </lineage>
</organism>
<dbReference type="EMBL" id="FO082820">
    <property type="protein sequence ID" value="CCF19247.1"/>
    <property type="molecule type" value="Genomic_DNA"/>
</dbReference>
<keyword evidence="2" id="KW-1185">Reference proteome</keyword>
<dbReference type="Proteomes" id="UP000010792">
    <property type="component" value="Chromosome"/>
</dbReference>
<evidence type="ECO:0000313" key="1">
    <source>
        <dbReference type="EMBL" id="CCF19247.1"/>
    </source>
</evidence>
<accession>L0NG31</accession>
<sequence>MGVDLGVELGEVFIQSATMCAERICRMTSTKIITIAKLVEYAFASPQRRASIIENALTPPVFILDTKYPEIEKAACHFLASHCSSDVRLVELDEQFKRQEVHTNHQEDRIFNAHDAIAHTREMKWPTEAELQLTPNLPKDFEIEGISVRVKPNVVAIQAKKGLKERSIGVVKPYYSRSFPLHSGTDAERGVLFATAIHWYVEQQLDHLGAADPGICFVGDVFSRRVHFGAPRFTQRRKQLTSIAQEIADRWEPIRLRKLSILEKVATRRS</sequence>
<name>L0NG31_9HYPH</name>
<reference evidence="1 2" key="1">
    <citation type="journal article" date="2013" name="Genome Biol. Evol.">
        <title>Life in an arsenic-containing gold mine: genome and physiology of the autotrophic arsenite-oxidizing bacterium rhizobium sp. NT-26.</title>
        <authorList>
            <person name="Andres J."/>
            <person name="Arsene-Ploetze F."/>
            <person name="Barbe V."/>
            <person name="Brochier-Armanet C."/>
            <person name="Cleiss-Arnold J."/>
            <person name="Coppee J.Y."/>
            <person name="Dillies M.A."/>
            <person name="Geist"/>
            <person name="L"/>
            <person name="Joublin A."/>
            <person name="Koechler S."/>
            <person name="Lassalle F."/>
            <person name="Marchal M."/>
            <person name="Medigue C."/>
            <person name="Muller D."/>
            <person name="Nesme X."/>
            <person name="Plewniak F."/>
            <person name="Proux C."/>
            <person name="Ramirez-Bahena M.H."/>
            <person name="Schenowitz C."/>
            <person name="Sismeiro O."/>
            <person name="Vallenet D."/>
            <person name="Santini J.M."/>
            <person name="Bertin P.N."/>
        </authorList>
    </citation>
    <scope>NUCLEOTIDE SEQUENCE [LARGE SCALE GENOMIC DNA]</scope>
    <source>
        <strain evidence="1 2">NT-26</strain>
    </source>
</reference>
<proteinExistence type="predicted"/>
<protein>
    <submittedName>
        <fullName evidence="1">Uncharacterized protein</fullName>
    </submittedName>
</protein>